<dbReference type="GO" id="GO:0015250">
    <property type="term" value="F:water channel activity"/>
    <property type="evidence" value="ECO:0007669"/>
    <property type="project" value="TreeGrafter"/>
</dbReference>
<protein>
    <recommendedName>
        <fullName evidence="3">Aquaporin-3</fullName>
    </recommendedName>
    <alternativeName>
        <fullName evidence="11">Aquaglyceroporin-3</fullName>
    </alternativeName>
</protein>
<evidence type="ECO:0000256" key="10">
    <source>
        <dbReference type="ARBA" id="ARBA00023180"/>
    </source>
</evidence>
<feature type="transmembrane region" description="Helical" evidence="18">
    <location>
        <begin position="96"/>
        <end position="116"/>
    </location>
</feature>
<dbReference type="CTD" id="100034395"/>
<accession>A0A6P3VYD2</accession>
<dbReference type="PANTHER" id="PTHR43829:SF13">
    <property type="entry name" value="AQUAPORIN-10"/>
    <property type="match status" value="1"/>
</dbReference>
<dbReference type="InterPro" id="IPR023271">
    <property type="entry name" value="Aquaporin-like"/>
</dbReference>
<feature type="transmembrane region" description="Helical" evidence="18">
    <location>
        <begin position="49"/>
        <end position="67"/>
    </location>
</feature>
<dbReference type="GO" id="GO:0015254">
    <property type="term" value="F:glycerol channel activity"/>
    <property type="evidence" value="ECO:0007669"/>
    <property type="project" value="TreeGrafter"/>
</dbReference>
<evidence type="ECO:0000256" key="6">
    <source>
        <dbReference type="ARBA" id="ARBA00022692"/>
    </source>
</evidence>
<comment type="catalytic activity">
    <reaction evidence="14">
        <text>glycerol(in) = glycerol(out)</text>
        <dbReference type="Rhea" id="RHEA:29675"/>
        <dbReference type="ChEBI" id="CHEBI:17754"/>
    </reaction>
</comment>
<evidence type="ECO:0000256" key="12">
    <source>
        <dbReference type="ARBA" id="ARBA00033993"/>
    </source>
</evidence>
<evidence type="ECO:0000256" key="7">
    <source>
        <dbReference type="ARBA" id="ARBA00022737"/>
    </source>
</evidence>
<dbReference type="AlphaFoldDB" id="A0A6P3VYD2"/>
<dbReference type="InterPro" id="IPR050363">
    <property type="entry name" value="MIP/Aquaporin"/>
</dbReference>
<dbReference type="OrthoDB" id="3222at2759"/>
<evidence type="ECO:0000256" key="1">
    <source>
        <dbReference type="ARBA" id="ARBA00004651"/>
    </source>
</evidence>
<dbReference type="GO" id="GO:0015204">
    <property type="term" value="F:urea transmembrane transporter activity"/>
    <property type="evidence" value="ECO:0007669"/>
    <property type="project" value="Ensembl"/>
</dbReference>
<comment type="catalytic activity">
    <reaction evidence="13">
        <text>H2O(in) = H2O(out)</text>
        <dbReference type="Rhea" id="RHEA:29667"/>
        <dbReference type="ChEBI" id="CHEBI:15377"/>
    </reaction>
</comment>
<dbReference type="Proteomes" id="UP000515152">
    <property type="component" value="Chromosome 19"/>
</dbReference>
<dbReference type="InterPro" id="IPR022357">
    <property type="entry name" value="MIP_CS"/>
</dbReference>
<evidence type="ECO:0000313" key="20">
    <source>
        <dbReference type="RefSeq" id="XP_012684356.2"/>
    </source>
</evidence>
<evidence type="ECO:0000256" key="14">
    <source>
        <dbReference type="ARBA" id="ARBA00049405"/>
    </source>
</evidence>
<dbReference type="Pfam" id="PF00230">
    <property type="entry name" value="MIP"/>
    <property type="match status" value="1"/>
</dbReference>
<reference evidence="20" key="1">
    <citation type="submission" date="2025-08" db="UniProtKB">
        <authorList>
            <consortium name="RefSeq"/>
        </authorList>
    </citation>
    <scope>IDENTIFICATION</scope>
</reference>
<feature type="transmembrane region" description="Helical" evidence="18">
    <location>
        <begin position="20"/>
        <end position="37"/>
    </location>
</feature>
<evidence type="ECO:0000256" key="5">
    <source>
        <dbReference type="ARBA" id="ARBA00022475"/>
    </source>
</evidence>
<comment type="similarity">
    <text evidence="2 17">Belongs to the MIP/aquaporin (TC 1.A.8) family.</text>
</comment>
<evidence type="ECO:0000256" key="3">
    <source>
        <dbReference type="ARBA" id="ARBA00020971"/>
    </source>
</evidence>
<dbReference type="CDD" id="cd00333">
    <property type="entry name" value="MIP"/>
    <property type="match status" value="1"/>
</dbReference>
<evidence type="ECO:0000256" key="8">
    <source>
        <dbReference type="ARBA" id="ARBA00022989"/>
    </source>
</evidence>
<evidence type="ECO:0000256" key="13">
    <source>
        <dbReference type="ARBA" id="ARBA00034651"/>
    </source>
</evidence>
<feature type="transmembrane region" description="Helical" evidence="18">
    <location>
        <begin position="181"/>
        <end position="205"/>
    </location>
</feature>
<dbReference type="FunFam" id="1.20.1080.10:FF:000005">
    <property type="entry name" value="Aquaporin 3"/>
    <property type="match status" value="1"/>
</dbReference>
<keyword evidence="10" id="KW-0325">Glycoprotein</keyword>
<evidence type="ECO:0000256" key="17">
    <source>
        <dbReference type="RuleBase" id="RU000477"/>
    </source>
</evidence>
<dbReference type="PANTHER" id="PTHR43829">
    <property type="entry name" value="AQUAPORIN OR AQUAGLYCEROPORIN RELATED"/>
    <property type="match status" value="1"/>
</dbReference>
<proteinExistence type="inferred from homology"/>
<keyword evidence="7" id="KW-0677">Repeat</keyword>
<comment type="subcellular location">
    <subcellularLocation>
        <location evidence="1">Cell membrane</location>
        <topology evidence="1">Multi-pass membrane protein</topology>
    </subcellularLocation>
</comment>
<keyword evidence="9 18" id="KW-0472">Membrane</keyword>
<dbReference type="InterPro" id="IPR000425">
    <property type="entry name" value="MIP"/>
</dbReference>
<dbReference type="GeneID" id="105901445"/>
<comment type="function">
    <text evidence="15">Aquaglyceroporins form homotetrameric transmembrane channels, with each monomer independently mediating glycerol and water transport across the plasma membrane along their osmotic gradient. Could also be permeable to urea. Also participates in cell permeability to H2O2 and H2O2-mediated signaling. In skin, transports glycerol to the epidermis and stratum corneum, where it maintains hydration, elasticity, and supports lipid biosynthesis for barrier repair. In kidney, contributes to the reabsorption of water, helping the body maintain proper fluid balance.</text>
</comment>
<evidence type="ECO:0000256" key="11">
    <source>
        <dbReference type="ARBA" id="ARBA00033020"/>
    </source>
</evidence>
<evidence type="ECO:0000256" key="18">
    <source>
        <dbReference type="SAM" id="Phobius"/>
    </source>
</evidence>
<keyword evidence="4 17" id="KW-0813">Transport</keyword>
<evidence type="ECO:0000256" key="4">
    <source>
        <dbReference type="ARBA" id="ARBA00022448"/>
    </source>
</evidence>
<dbReference type="KEGG" id="char:105901445"/>
<evidence type="ECO:0000313" key="19">
    <source>
        <dbReference type="Proteomes" id="UP000515152"/>
    </source>
</evidence>
<keyword evidence="5" id="KW-1003">Cell membrane</keyword>
<evidence type="ECO:0000256" key="9">
    <source>
        <dbReference type="ARBA" id="ARBA00023136"/>
    </source>
</evidence>
<gene>
    <name evidence="20" type="primary">aqp10b</name>
</gene>
<evidence type="ECO:0000256" key="2">
    <source>
        <dbReference type="ARBA" id="ARBA00006175"/>
    </source>
</evidence>
<dbReference type="PRINTS" id="PR02015">
    <property type="entry name" value="AQUAPORIN3"/>
</dbReference>
<dbReference type="SUPFAM" id="SSF81338">
    <property type="entry name" value="Aquaporin-like"/>
    <property type="match status" value="1"/>
</dbReference>
<evidence type="ECO:0000256" key="16">
    <source>
        <dbReference type="ARBA" id="ARBA00049716"/>
    </source>
</evidence>
<dbReference type="NCBIfam" id="TIGR00861">
    <property type="entry name" value="MIP"/>
    <property type="match status" value="1"/>
</dbReference>
<dbReference type="PRINTS" id="PR00783">
    <property type="entry name" value="MINTRINSICP"/>
</dbReference>
<sequence length="332" mass="34966">MDRLLRRCRIRSSLARECLAEGLGVYVMILFGCGSVAQVTTSRDTKGEYLSINLGFALGTTFGVYIAKGISGAHLNPAVSLSLCLLGRHPWTHLPFYLVSQFLGAFLAAATVHLQYYDAISSFGALEVTGPNGTAGIFATYPADYLSLGAGVLDQVIGTAALLVCVLAIGDQRNTPAPRGLEPVLVGAIVLVIGVSMGSNSGYAINPARDLGPRVYTYLAGWGAEVFSAGGSWWWVPVVATPLGAVVGSLLYELLVGVHLPDSDTLADELILANHPALELEGKCPDGEIPKPANPVNSQEWLERPTLGSAVCETAIKDAFPKCGGVHSLWGQ</sequence>
<comment type="subunit">
    <text evidence="16">Homotetramer; each monomer provides an independent glycerol/water pore. Could also exist in other oligomeric states.</text>
</comment>
<comment type="catalytic activity">
    <reaction evidence="12">
        <text>urea(in) = urea(out)</text>
        <dbReference type="Rhea" id="RHEA:32799"/>
        <dbReference type="ChEBI" id="CHEBI:16199"/>
    </reaction>
</comment>
<dbReference type="InterPro" id="IPR023275">
    <property type="entry name" value="Aquaporin_3"/>
</dbReference>
<dbReference type="Gene3D" id="1.20.1080.10">
    <property type="entry name" value="Glycerol uptake facilitator protein"/>
    <property type="match status" value="1"/>
</dbReference>
<name>A0A6P3VYD2_CLUHA</name>
<dbReference type="PROSITE" id="PS51257">
    <property type="entry name" value="PROKAR_LIPOPROTEIN"/>
    <property type="match status" value="1"/>
</dbReference>
<dbReference type="PROSITE" id="PS00221">
    <property type="entry name" value="MIP"/>
    <property type="match status" value="1"/>
</dbReference>
<keyword evidence="6 17" id="KW-0812">Transmembrane</keyword>
<keyword evidence="8 18" id="KW-1133">Transmembrane helix</keyword>
<organism evidence="19 20">
    <name type="scientific">Clupea harengus</name>
    <name type="common">Atlantic herring</name>
    <dbReference type="NCBI Taxonomy" id="7950"/>
    <lineage>
        <taxon>Eukaryota</taxon>
        <taxon>Metazoa</taxon>
        <taxon>Chordata</taxon>
        <taxon>Craniata</taxon>
        <taxon>Vertebrata</taxon>
        <taxon>Euteleostomi</taxon>
        <taxon>Actinopterygii</taxon>
        <taxon>Neopterygii</taxon>
        <taxon>Teleostei</taxon>
        <taxon>Clupei</taxon>
        <taxon>Clupeiformes</taxon>
        <taxon>Clupeoidei</taxon>
        <taxon>Clupeidae</taxon>
        <taxon>Clupea</taxon>
    </lineage>
</organism>
<evidence type="ECO:0000256" key="15">
    <source>
        <dbReference type="ARBA" id="ARBA00049592"/>
    </source>
</evidence>
<dbReference type="GO" id="GO:0016323">
    <property type="term" value="C:basolateral plasma membrane"/>
    <property type="evidence" value="ECO:0007669"/>
    <property type="project" value="TreeGrafter"/>
</dbReference>
<feature type="transmembrane region" description="Helical" evidence="18">
    <location>
        <begin position="232"/>
        <end position="252"/>
    </location>
</feature>
<feature type="transmembrane region" description="Helical" evidence="18">
    <location>
        <begin position="145"/>
        <end position="169"/>
    </location>
</feature>
<dbReference type="RefSeq" id="XP_012684356.2">
    <property type="nucleotide sequence ID" value="XM_012828902.3"/>
</dbReference>
<keyword evidence="19" id="KW-1185">Reference proteome</keyword>